<dbReference type="RefSeq" id="WP_092980547.1">
    <property type="nucleotide sequence ID" value="NZ_FOYQ01000001.1"/>
</dbReference>
<sequence>MRLFTTLLILIVTVSCKQNPEQNTDASNDVTTQELADKDAELTALYASFPESLVEVMQAHGGLEQWKKQRTLRYDLPKGDFSETHTIDLWSRNDRVETEAYAMGYDGTGTWLLDPDENYKGNPEFYHNLMFYFYAMPFVLADPGINYGETPDLEFEGVSYPGIQITYGADIGTSPKDEYYIHYHPETKQMAWLGYTVTYRTGEDSDNVKWIRYNDWKEYRGLLLPKSITWHEYEGRTIGAARNPVNFENVVVSELVTDPAQFAKPEGAEYFVRPSE</sequence>
<dbReference type="Proteomes" id="UP000199534">
    <property type="component" value="Unassembled WGS sequence"/>
</dbReference>
<dbReference type="EMBL" id="FOYQ01000001">
    <property type="protein sequence ID" value="SFR32971.1"/>
    <property type="molecule type" value="Genomic_DNA"/>
</dbReference>
<organism evidence="1 2">
    <name type="scientific">Robiginitalea myxolifaciens</name>
    <dbReference type="NCBI Taxonomy" id="400055"/>
    <lineage>
        <taxon>Bacteria</taxon>
        <taxon>Pseudomonadati</taxon>
        <taxon>Bacteroidota</taxon>
        <taxon>Flavobacteriia</taxon>
        <taxon>Flavobacteriales</taxon>
        <taxon>Flavobacteriaceae</taxon>
        <taxon>Robiginitalea</taxon>
    </lineage>
</organism>
<keyword evidence="2" id="KW-1185">Reference proteome</keyword>
<protein>
    <recommendedName>
        <fullName evidence="3">Threonine synthase</fullName>
    </recommendedName>
</protein>
<dbReference type="STRING" id="400055.SAMN04490243_0588"/>
<dbReference type="AlphaFoldDB" id="A0A1I6FSR8"/>
<reference evidence="1 2" key="1">
    <citation type="submission" date="2016-10" db="EMBL/GenBank/DDBJ databases">
        <authorList>
            <person name="de Groot N.N."/>
        </authorList>
    </citation>
    <scope>NUCLEOTIDE SEQUENCE [LARGE SCALE GENOMIC DNA]</scope>
    <source>
        <strain evidence="1 2">DSM 21019</strain>
    </source>
</reference>
<evidence type="ECO:0000313" key="1">
    <source>
        <dbReference type="EMBL" id="SFR32971.1"/>
    </source>
</evidence>
<dbReference type="OrthoDB" id="282859at2"/>
<gene>
    <name evidence="1" type="ORF">SAMN04490243_0588</name>
</gene>
<accession>A0A1I6FSR8</accession>
<evidence type="ECO:0008006" key="3">
    <source>
        <dbReference type="Google" id="ProtNLM"/>
    </source>
</evidence>
<evidence type="ECO:0000313" key="2">
    <source>
        <dbReference type="Proteomes" id="UP000199534"/>
    </source>
</evidence>
<name>A0A1I6FSR8_9FLAO</name>
<dbReference type="PROSITE" id="PS51257">
    <property type="entry name" value="PROKAR_LIPOPROTEIN"/>
    <property type="match status" value="1"/>
</dbReference>
<proteinExistence type="predicted"/>